<evidence type="ECO:0000313" key="6">
    <source>
        <dbReference type="RefSeq" id="XP_019616592.1"/>
    </source>
</evidence>
<evidence type="ECO:0000256" key="2">
    <source>
        <dbReference type="SAM" id="MobiDB-lite"/>
    </source>
</evidence>
<evidence type="ECO:0000313" key="5">
    <source>
        <dbReference type="Proteomes" id="UP000515135"/>
    </source>
</evidence>
<feature type="compositionally biased region" description="Low complexity" evidence="2">
    <location>
        <begin position="456"/>
        <end position="466"/>
    </location>
</feature>
<protein>
    <submittedName>
        <fullName evidence="6">Uncharacterized protein LOC109464070</fullName>
    </submittedName>
</protein>
<dbReference type="PANTHER" id="PTHR15036">
    <property type="entry name" value="PIKACHURIN-LIKE PROTEIN"/>
    <property type="match status" value="1"/>
</dbReference>
<accession>A0A6P4YCW1</accession>
<dbReference type="GO" id="GO:0016020">
    <property type="term" value="C:membrane"/>
    <property type="evidence" value="ECO:0007669"/>
    <property type="project" value="UniProtKB-SubCell"/>
</dbReference>
<dbReference type="PANTHER" id="PTHR15036:SF85">
    <property type="entry name" value="SP2353, ISOFORM A"/>
    <property type="match status" value="1"/>
</dbReference>
<dbReference type="InterPro" id="IPR013320">
    <property type="entry name" value="ConA-like_dom_sf"/>
</dbReference>
<dbReference type="RefSeq" id="XP_019616592.1">
    <property type="nucleotide sequence ID" value="XM_019761033.1"/>
</dbReference>
<keyword evidence="3" id="KW-0472">Membrane</keyword>
<dbReference type="KEGG" id="bbel:109464070"/>
<keyword evidence="3" id="KW-0812">Transmembrane</keyword>
<dbReference type="Proteomes" id="UP000515135">
    <property type="component" value="Unplaced"/>
</dbReference>
<dbReference type="OrthoDB" id="6275838at2759"/>
<feature type="transmembrane region" description="Helical" evidence="3">
    <location>
        <begin position="389"/>
        <end position="410"/>
    </location>
</feature>
<evidence type="ECO:0000259" key="4">
    <source>
        <dbReference type="PROSITE" id="PS50025"/>
    </source>
</evidence>
<feature type="region of interest" description="Disordered" evidence="2">
    <location>
        <begin position="456"/>
        <end position="539"/>
    </location>
</feature>
<evidence type="ECO:0000256" key="3">
    <source>
        <dbReference type="SAM" id="Phobius"/>
    </source>
</evidence>
<dbReference type="SMART" id="SM00282">
    <property type="entry name" value="LamG"/>
    <property type="match status" value="1"/>
</dbReference>
<evidence type="ECO:0000256" key="1">
    <source>
        <dbReference type="PROSITE-ProRule" id="PRU00122"/>
    </source>
</evidence>
<feature type="domain" description="Laminin G" evidence="4">
    <location>
        <begin position="90"/>
        <end position="269"/>
    </location>
</feature>
<comment type="caution">
    <text evidence="1">Lacks conserved residue(s) required for the propagation of feature annotation.</text>
</comment>
<dbReference type="SUPFAM" id="SSF49899">
    <property type="entry name" value="Concanavalin A-like lectins/glucanases"/>
    <property type="match status" value="1"/>
</dbReference>
<dbReference type="InterPro" id="IPR001791">
    <property type="entry name" value="Laminin_G"/>
</dbReference>
<organism evidence="5 6">
    <name type="scientific">Branchiostoma belcheri</name>
    <name type="common">Amphioxus</name>
    <dbReference type="NCBI Taxonomy" id="7741"/>
    <lineage>
        <taxon>Eukaryota</taxon>
        <taxon>Metazoa</taxon>
        <taxon>Chordata</taxon>
        <taxon>Cephalochordata</taxon>
        <taxon>Leptocardii</taxon>
        <taxon>Amphioxiformes</taxon>
        <taxon>Branchiostomatidae</taxon>
        <taxon>Branchiostoma</taxon>
    </lineage>
</organism>
<reference evidence="6" key="1">
    <citation type="submission" date="2025-08" db="UniProtKB">
        <authorList>
            <consortium name="RefSeq"/>
        </authorList>
    </citation>
    <scope>IDENTIFICATION</scope>
    <source>
        <tissue evidence="6">Gonad</tissue>
    </source>
</reference>
<dbReference type="AlphaFoldDB" id="A0A6P4YCW1"/>
<sequence length="539" mass="59310">SWVFSMTYGGDVTGHVWRVGPNKLLFCVGKSRRVDMVQKYEPATTAKSAMEMTILWGLVVTLVCPPLATCGTTPRPETATSTMRAFDGASLATFRPSTRFAQMRIGNTSETNTVISLRFKTRNPDGLLVYFGGPTYLALSLHRGGLVLSLKTQENRTASKSTFGEDFNDGNWHQITIHRNSHIAYLEYNTENLLGHGIVSEREDLHTDQLFIGGAPDAALPPDFQWRTSFRGCIEDVRFASYMSSDPKDPEKLYFHRDSFSGIGYLNDCAESLTCSWFDCLDFRAVCNLGVCECGSSYVALSEDPLVCGYPTTYRTFTDTSNTNGNRNNFGFSFDGELSIVWLIIISVSIFVALLCLCICVSKRSSEPTPKDSMHRTSSNGAFPEDGGFPVWVLVPVAFFAVLCLFCYLFRTRGITQNAQTTTALPMTQTQSSETAFDLNPPTYQEVVAVTDVNPTLTETSTEPPSANQQTELSNHDRGVQQQGRPSALPSSTSGPPSNYESNQVPPEGQRSPGVPPPSYESFMQYSKTPPGSLEALDV</sequence>
<dbReference type="PROSITE" id="PS50025">
    <property type="entry name" value="LAM_G_DOMAIN"/>
    <property type="match status" value="1"/>
</dbReference>
<dbReference type="GeneID" id="109464070"/>
<gene>
    <name evidence="6" type="primary">LOC109464070</name>
</gene>
<feature type="compositionally biased region" description="Polar residues" evidence="2">
    <location>
        <begin position="480"/>
        <end position="505"/>
    </location>
</feature>
<dbReference type="CDD" id="cd00110">
    <property type="entry name" value="LamG"/>
    <property type="match status" value="1"/>
</dbReference>
<keyword evidence="5" id="KW-1185">Reference proteome</keyword>
<proteinExistence type="predicted"/>
<dbReference type="Pfam" id="PF02210">
    <property type="entry name" value="Laminin_G_2"/>
    <property type="match status" value="1"/>
</dbReference>
<feature type="transmembrane region" description="Helical" evidence="3">
    <location>
        <begin position="340"/>
        <end position="364"/>
    </location>
</feature>
<dbReference type="InterPro" id="IPR050372">
    <property type="entry name" value="Neurexin-related_CASP"/>
</dbReference>
<keyword evidence="3" id="KW-1133">Transmembrane helix</keyword>
<dbReference type="Gene3D" id="2.60.120.200">
    <property type="match status" value="1"/>
</dbReference>
<name>A0A6P4YCW1_BRABE</name>
<feature type="non-terminal residue" evidence="6">
    <location>
        <position position="1"/>
    </location>
</feature>